<organism evidence="1 2">
    <name type="scientific">Daphnia magna</name>
    <dbReference type="NCBI Taxonomy" id="35525"/>
    <lineage>
        <taxon>Eukaryota</taxon>
        <taxon>Metazoa</taxon>
        <taxon>Ecdysozoa</taxon>
        <taxon>Arthropoda</taxon>
        <taxon>Crustacea</taxon>
        <taxon>Branchiopoda</taxon>
        <taxon>Diplostraca</taxon>
        <taxon>Cladocera</taxon>
        <taxon>Anomopoda</taxon>
        <taxon>Daphniidae</taxon>
        <taxon>Daphnia</taxon>
    </lineage>
</organism>
<evidence type="ECO:0000313" key="2">
    <source>
        <dbReference type="Proteomes" id="UP001234178"/>
    </source>
</evidence>
<sequence>MLWSRSRGVAILLTSRVPELEGGELYRCPVYHVLSVSVSVVIAQPRVILLSRFISREKCFLHNDSRSTANNEELSIL</sequence>
<dbReference type="Proteomes" id="UP001234178">
    <property type="component" value="Unassembled WGS sequence"/>
</dbReference>
<protein>
    <submittedName>
        <fullName evidence="1">Uncharacterized protein</fullName>
    </submittedName>
</protein>
<name>A0ABQ9ZEC0_9CRUS</name>
<reference evidence="1 2" key="1">
    <citation type="journal article" date="2023" name="Nucleic Acids Res.">
        <title>The hologenome of Daphnia magna reveals possible DNA methylation and microbiome-mediated evolution of the host genome.</title>
        <authorList>
            <person name="Chaturvedi A."/>
            <person name="Li X."/>
            <person name="Dhandapani V."/>
            <person name="Marshall H."/>
            <person name="Kissane S."/>
            <person name="Cuenca-Cambronero M."/>
            <person name="Asole G."/>
            <person name="Calvet F."/>
            <person name="Ruiz-Romero M."/>
            <person name="Marangio P."/>
            <person name="Guigo R."/>
            <person name="Rago D."/>
            <person name="Mirbahai L."/>
            <person name="Eastwood N."/>
            <person name="Colbourne J.K."/>
            <person name="Zhou J."/>
            <person name="Mallon E."/>
            <person name="Orsini L."/>
        </authorList>
    </citation>
    <scope>NUCLEOTIDE SEQUENCE [LARGE SCALE GENOMIC DNA]</scope>
    <source>
        <strain evidence="1">LRV0_1</strain>
    </source>
</reference>
<accession>A0ABQ9ZEC0</accession>
<gene>
    <name evidence="1" type="ORF">OUZ56_020374</name>
</gene>
<keyword evidence="2" id="KW-1185">Reference proteome</keyword>
<proteinExistence type="predicted"/>
<evidence type="ECO:0000313" key="1">
    <source>
        <dbReference type="EMBL" id="KAK4011261.1"/>
    </source>
</evidence>
<comment type="caution">
    <text evidence="1">The sequence shown here is derived from an EMBL/GenBank/DDBJ whole genome shotgun (WGS) entry which is preliminary data.</text>
</comment>
<dbReference type="EMBL" id="JAOYFB010000003">
    <property type="protein sequence ID" value="KAK4011261.1"/>
    <property type="molecule type" value="Genomic_DNA"/>
</dbReference>